<keyword evidence="1" id="KW-0175">Coiled coil</keyword>
<name>A0A6A6CP79_ZASCE</name>
<protein>
    <submittedName>
        <fullName evidence="2">Uncharacterized protein</fullName>
    </submittedName>
</protein>
<proteinExistence type="predicted"/>
<dbReference type="Proteomes" id="UP000799537">
    <property type="component" value="Unassembled WGS sequence"/>
</dbReference>
<evidence type="ECO:0000256" key="1">
    <source>
        <dbReference type="SAM" id="Coils"/>
    </source>
</evidence>
<dbReference type="AlphaFoldDB" id="A0A6A6CP79"/>
<dbReference type="EMBL" id="ML993590">
    <property type="protein sequence ID" value="KAF2168463.1"/>
    <property type="molecule type" value="Genomic_DNA"/>
</dbReference>
<accession>A0A6A6CP79</accession>
<keyword evidence="3" id="KW-1185">Reference proteome</keyword>
<dbReference type="GeneID" id="54559023"/>
<feature type="coiled-coil region" evidence="1">
    <location>
        <begin position="316"/>
        <end position="343"/>
    </location>
</feature>
<sequence length="537" mass="61648">MSLPTSDDIPHDRVGTHIQLLMDWLQTPYDKAHFEATLPQWKPALLAVERLRLEMQDCIDGENLAGMPWVEVMQLVQALCTLFFQDKFMQKVDDWDFDWLIRARLEEVQDGEDAEDELLYGWMDMDYIDGITFLRVNARLHENVLDLLGTFLHEMVHIFIYKCFRFEQLNIRTPENADPIRVFHKLDGATGHGYYFQRLTREIEKRCGQVLSLDIDLGRFDAADYECKDSGIVPDLQYFEELFRDDRPGQELAAKIAWAGITQLHKERLQARRNAMTENPNEIDLVEEGPETLTQGNEKIKSSSARKLIRKTGGGLEAQQRYVEELNVRLRKMEDRAGDMEDYKGSLQQRIKDLKHFMELLEGNEGDDENNPAASLIPASDVEKFLKSASYVFLLDGLWDDSTEFQLTWSNDTEKNKKGSSLTQDSTHQLRMHTVHNKSGPEVVSVLFHEMLHMFIRISEDKKLAQSVEARATALLGVKIDLGRQDACLEELVAGEMTASMEYFEALWNSDFDANGAFMAKKGSDWASPRAIESACD</sequence>
<organism evidence="2 3">
    <name type="scientific">Zasmidium cellare ATCC 36951</name>
    <dbReference type="NCBI Taxonomy" id="1080233"/>
    <lineage>
        <taxon>Eukaryota</taxon>
        <taxon>Fungi</taxon>
        <taxon>Dikarya</taxon>
        <taxon>Ascomycota</taxon>
        <taxon>Pezizomycotina</taxon>
        <taxon>Dothideomycetes</taxon>
        <taxon>Dothideomycetidae</taxon>
        <taxon>Mycosphaerellales</taxon>
        <taxon>Mycosphaerellaceae</taxon>
        <taxon>Zasmidium</taxon>
    </lineage>
</organism>
<evidence type="ECO:0000313" key="2">
    <source>
        <dbReference type="EMBL" id="KAF2168463.1"/>
    </source>
</evidence>
<dbReference type="RefSeq" id="XP_033669352.1">
    <property type="nucleotide sequence ID" value="XM_033805751.1"/>
</dbReference>
<evidence type="ECO:0000313" key="3">
    <source>
        <dbReference type="Proteomes" id="UP000799537"/>
    </source>
</evidence>
<gene>
    <name evidence="2" type="ORF">M409DRAFT_21213</name>
</gene>
<reference evidence="2" key="1">
    <citation type="journal article" date="2020" name="Stud. Mycol.">
        <title>101 Dothideomycetes genomes: a test case for predicting lifestyles and emergence of pathogens.</title>
        <authorList>
            <person name="Haridas S."/>
            <person name="Albert R."/>
            <person name="Binder M."/>
            <person name="Bloem J."/>
            <person name="Labutti K."/>
            <person name="Salamov A."/>
            <person name="Andreopoulos B."/>
            <person name="Baker S."/>
            <person name="Barry K."/>
            <person name="Bills G."/>
            <person name="Bluhm B."/>
            <person name="Cannon C."/>
            <person name="Castanera R."/>
            <person name="Culley D."/>
            <person name="Daum C."/>
            <person name="Ezra D."/>
            <person name="Gonzalez J."/>
            <person name="Henrissat B."/>
            <person name="Kuo A."/>
            <person name="Liang C."/>
            <person name="Lipzen A."/>
            <person name="Lutzoni F."/>
            <person name="Magnuson J."/>
            <person name="Mondo S."/>
            <person name="Nolan M."/>
            <person name="Ohm R."/>
            <person name="Pangilinan J."/>
            <person name="Park H.-J."/>
            <person name="Ramirez L."/>
            <person name="Alfaro M."/>
            <person name="Sun H."/>
            <person name="Tritt A."/>
            <person name="Yoshinaga Y."/>
            <person name="Zwiers L.-H."/>
            <person name="Turgeon B."/>
            <person name="Goodwin S."/>
            <person name="Spatafora J."/>
            <person name="Crous P."/>
            <person name="Grigoriev I."/>
        </authorList>
    </citation>
    <scope>NUCLEOTIDE SEQUENCE</scope>
    <source>
        <strain evidence="2">ATCC 36951</strain>
    </source>
</reference>